<evidence type="ECO:0000313" key="2">
    <source>
        <dbReference type="EMBL" id="SOD50842.1"/>
    </source>
</evidence>
<feature type="domain" description="ChrR-like cupin" evidence="1">
    <location>
        <begin position="15"/>
        <end position="106"/>
    </location>
</feature>
<reference evidence="2 3" key="1">
    <citation type="submission" date="2017-09" db="EMBL/GenBank/DDBJ databases">
        <authorList>
            <person name="Ehlers B."/>
            <person name="Leendertz F.H."/>
        </authorList>
    </citation>
    <scope>NUCLEOTIDE SEQUENCE [LARGE SCALE GENOMIC DNA]</scope>
    <source>
        <strain evidence="2 3">CGMCC 1.10978</strain>
    </source>
</reference>
<accession>A0A286CWP4</accession>
<dbReference type="OrthoDB" id="9801227at2"/>
<dbReference type="EMBL" id="OCND01000001">
    <property type="protein sequence ID" value="SOD50842.1"/>
    <property type="molecule type" value="Genomic_DNA"/>
</dbReference>
<proteinExistence type="predicted"/>
<sequence length="116" mass="12471">MHNPETQDVLPDVQAVDIDTVAPIAIGPGCLRRDLPSRSGVRIWVVDMAPGSVWPHVDQHDAQGEDVYVISGTMIDGAHSFGAGSYLKFAAHSRHQPRTETGVRLFGFNLLAGTAP</sequence>
<dbReference type="Gene3D" id="2.60.120.10">
    <property type="entry name" value="Jelly Rolls"/>
    <property type="match status" value="1"/>
</dbReference>
<protein>
    <submittedName>
        <fullName evidence="2">ChrR Cupin-like domain-containing protein</fullName>
    </submittedName>
</protein>
<dbReference type="InterPro" id="IPR025979">
    <property type="entry name" value="ChrR-like_cupin_dom"/>
</dbReference>
<dbReference type="Pfam" id="PF12973">
    <property type="entry name" value="Cupin_7"/>
    <property type="match status" value="1"/>
</dbReference>
<dbReference type="Proteomes" id="UP000219374">
    <property type="component" value="Unassembled WGS sequence"/>
</dbReference>
<evidence type="ECO:0000259" key="1">
    <source>
        <dbReference type="Pfam" id="PF12973"/>
    </source>
</evidence>
<name>A0A286CWP4_9GAMM</name>
<dbReference type="InterPro" id="IPR014710">
    <property type="entry name" value="RmlC-like_jellyroll"/>
</dbReference>
<dbReference type="RefSeq" id="WP_097120136.1">
    <property type="nucleotide sequence ID" value="NZ_OCND01000001.1"/>
</dbReference>
<gene>
    <name evidence="2" type="ORF">SAMN06296416_101335</name>
</gene>
<keyword evidence="3" id="KW-1185">Reference proteome</keyword>
<organism evidence="2 3">
    <name type="scientific">Pseudoxanthomonas wuyuanensis</name>
    <dbReference type="NCBI Taxonomy" id="1073196"/>
    <lineage>
        <taxon>Bacteria</taxon>
        <taxon>Pseudomonadati</taxon>
        <taxon>Pseudomonadota</taxon>
        <taxon>Gammaproteobacteria</taxon>
        <taxon>Lysobacterales</taxon>
        <taxon>Lysobacteraceae</taxon>
        <taxon>Pseudoxanthomonas</taxon>
    </lineage>
</organism>
<evidence type="ECO:0000313" key="3">
    <source>
        <dbReference type="Proteomes" id="UP000219374"/>
    </source>
</evidence>
<dbReference type="SUPFAM" id="SSF51182">
    <property type="entry name" value="RmlC-like cupins"/>
    <property type="match status" value="1"/>
</dbReference>
<dbReference type="AlphaFoldDB" id="A0A286CWP4"/>
<dbReference type="InterPro" id="IPR011051">
    <property type="entry name" value="RmlC_Cupin_sf"/>
</dbReference>